<protein>
    <submittedName>
        <fullName evidence="1">Uncharacterized protein</fullName>
    </submittedName>
</protein>
<evidence type="ECO:0000313" key="2">
    <source>
        <dbReference type="Proteomes" id="UP000193317"/>
    </source>
</evidence>
<name>A0A1X2FCT7_MYCSZ</name>
<sequence>MEMEVYRITHPLRLAKGSHQPGSGRGCAMNVISFINGDAQVTDFPACSARPLSLLVQTCNDLLAGCDGYLSPESSLLALELAWQTVGTADVPDAVVHAWIAELLTSPAWGVLGYAPLTAIKAVIDIAELHRATAFGAVPAAPAWDAAARAVDAMNPARNCAGLYAIRTAYDSAAVVGADLMLRLDEVIGHALNAHAIAAENAPIRRIVEVSGHAIGAWRALAGLKDGDPAPQDRALTAAVAA</sequence>
<accession>A0A1X2FCT7</accession>
<proteinExistence type="predicted"/>
<dbReference type="AlphaFoldDB" id="A0A1X2FCT7"/>
<keyword evidence="2" id="KW-1185">Reference proteome</keyword>
<dbReference type="Proteomes" id="UP000193317">
    <property type="component" value="Unassembled WGS sequence"/>
</dbReference>
<organism evidence="1 2">
    <name type="scientific">Mycobacterium szulgai</name>
    <dbReference type="NCBI Taxonomy" id="1787"/>
    <lineage>
        <taxon>Bacteria</taxon>
        <taxon>Bacillati</taxon>
        <taxon>Actinomycetota</taxon>
        <taxon>Actinomycetes</taxon>
        <taxon>Mycobacteriales</taxon>
        <taxon>Mycobacteriaceae</taxon>
        <taxon>Mycobacterium</taxon>
    </lineage>
</organism>
<reference evidence="1 2" key="1">
    <citation type="submission" date="2016-01" db="EMBL/GenBank/DDBJ databases">
        <title>The new phylogeny of the genus Mycobacterium.</title>
        <authorList>
            <person name="Tarcisio F."/>
            <person name="Conor M."/>
            <person name="Antonella G."/>
            <person name="Elisabetta G."/>
            <person name="Giulia F.S."/>
            <person name="Sara T."/>
            <person name="Anna F."/>
            <person name="Clotilde B."/>
            <person name="Roberto B."/>
            <person name="Veronica D.S."/>
            <person name="Fabio R."/>
            <person name="Monica P."/>
            <person name="Olivier J."/>
            <person name="Enrico T."/>
            <person name="Nicola S."/>
        </authorList>
    </citation>
    <scope>NUCLEOTIDE SEQUENCE [LARGE SCALE GENOMIC DNA]</scope>
    <source>
        <strain evidence="1 2">DSM 44166</strain>
    </source>
</reference>
<dbReference type="OrthoDB" id="4738413at2"/>
<dbReference type="RefSeq" id="WP_085669178.1">
    <property type="nucleotide sequence ID" value="NZ_JACKRU010000193.1"/>
</dbReference>
<dbReference type="EMBL" id="LQPW01000013">
    <property type="protein sequence ID" value="ORX16246.1"/>
    <property type="molecule type" value="Genomic_DNA"/>
</dbReference>
<comment type="caution">
    <text evidence="1">The sequence shown here is derived from an EMBL/GenBank/DDBJ whole genome shotgun (WGS) entry which is preliminary data.</text>
</comment>
<gene>
    <name evidence="1" type="ORF">AWC27_01255</name>
</gene>
<evidence type="ECO:0000313" key="1">
    <source>
        <dbReference type="EMBL" id="ORX16246.1"/>
    </source>
</evidence>